<feature type="compositionally biased region" description="Polar residues" evidence="1">
    <location>
        <begin position="100"/>
        <end position="109"/>
    </location>
</feature>
<sequence>MVVAVVLTVSTPFFWLLDSPDTGQLVAASVQGATGIAALVWALMQSSANPQPGVAVVDTGKAKATGGGRASTGVRRPQDAGSGPVRAERTGDATADGPDSSASTGIDFS</sequence>
<keyword evidence="3" id="KW-1185">Reference proteome</keyword>
<proteinExistence type="predicted"/>
<accession>A0ABW2WKV2</accession>
<reference evidence="3" key="1">
    <citation type="journal article" date="2019" name="Int. J. Syst. Evol. Microbiol.">
        <title>The Global Catalogue of Microorganisms (GCM) 10K type strain sequencing project: providing services to taxonomists for standard genome sequencing and annotation.</title>
        <authorList>
            <consortium name="The Broad Institute Genomics Platform"/>
            <consortium name="The Broad Institute Genome Sequencing Center for Infectious Disease"/>
            <person name="Wu L."/>
            <person name="Ma J."/>
        </authorList>
    </citation>
    <scope>NUCLEOTIDE SEQUENCE [LARGE SCALE GENOMIC DNA]</scope>
    <source>
        <strain evidence="3">JCM 12607</strain>
    </source>
</reference>
<dbReference type="Proteomes" id="UP001596915">
    <property type="component" value="Unassembled WGS sequence"/>
</dbReference>
<evidence type="ECO:0000313" key="3">
    <source>
        <dbReference type="Proteomes" id="UP001596915"/>
    </source>
</evidence>
<feature type="region of interest" description="Disordered" evidence="1">
    <location>
        <begin position="58"/>
        <end position="109"/>
    </location>
</feature>
<comment type="caution">
    <text evidence="2">The sequence shown here is derived from an EMBL/GenBank/DDBJ whole genome shotgun (WGS) entry which is preliminary data.</text>
</comment>
<evidence type="ECO:0000313" key="2">
    <source>
        <dbReference type="EMBL" id="MFD0622057.1"/>
    </source>
</evidence>
<evidence type="ECO:0000256" key="1">
    <source>
        <dbReference type="SAM" id="MobiDB-lite"/>
    </source>
</evidence>
<protein>
    <submittedName>
        <fullName evidence="2">Uncharacterized protein</fullName>
    </submittedName>
</protein>
<dbReference type="EMBL" id="JBHTGL010000005">
    <property type="protein sequence ID" value="MFD0622057.1"/>
    <property type="molecule type" value="Genomic_DNA"/>
</dbReference>
<name>A0ABW2WKV2_9ACTN</name>
<organism evidence="2 3">
    <name type="scientific">Streptomyces sanglieri</name>
    <dbReference type="NCBI Taxonomy" id="193460"/>
    <lineage>
        <taxon>Bacteria</taxon>
        <taxon>Bacillati</taxon>
        <taxon>Actinomycetota</taxon>
        <taxon>Actinomycetes</taxon>
        <taxon>Kitasatosporales</taxon>
        <taxon>Streptomycetaceae</taxon>
        <taxon>Streptomyces</taxon>
    </lineage>
</organism>
<gene>
    <name evidence="2" type="ORF">ACFQ2K_03805</name>
</gene>